<sequence length="70" mass="8014">MERRDFLRSGMRGLIIAGLTAISGVFVYRNYTTEETCEFTTPCQDCKSLKSCQKPEGLKYKRDQKASNNQ</sequence>
<feature type="transmembrane region" description="Helical" evidence="1">
    <location>
        <begin position="12"/>
        <end position="31"/>
    </location>
</feature>
<proteinExistence type="predicted"/>
<evidence type="ECO:0000256" key="1">
    <source>
        <dbReference type="SAM" id="Phobius"/>
    </source>
</evidence>
<dbReference type="Proteomes" id="UP000732105">
    <property type="component" value="Unassembled WGS sequence"/>
</dbReference>
<gene>
    <name evidence="2" type="ORF">ELS83_14105</name>
</gene>
<evidence type="ECO:0000313" key="3">
    <source>
        <dbReference type="Proteomes" id="UP000732105"/>
    </source>
</evidence>
<evidence type="ECO:0008006" key="4">
    <source>
        <dbReference type="Google" id="ProtNLM"/>
    </source>
</evidence>
<protein>
    <recommendedName>
        <fullName evidence="4">Tat pathway signal protein</fullName>
    </recommendedName>
</protein>
<reference evidence="2 3" key="1">
    <citation type="submission" date="2018-12" db="EMBL/GenBank/DDBJ databases">
        <title>Marinifilum JC070 sp. nov., a marine bacterium isolated from Yongle Blue Hole in the South China Sea.</title>
        <authorList>
            <person name="Fu T."/>
        </authorList>
    </citation>
    <scope>NUCLEOTIDE SEQUENCE [LARGE SCALE GENOMIC DNA]</scope>
    <source>
        <strain evidence="2 3">JC070</strain>
    </source>
</reference>
<keyword evidence="3" id="KW-1185">Reference proteome</keyword>
<evidence type="ECO:0000313" key="2">
    <source>
        <dbReference type="EMBL" id="NOU60954.1"/>
    </source>
</evidence>
<dbReference type="RefSeq" id="WP_171596225.1">
    <property type="nucleotide sequence ID" value="NZ_RZNH01000025.1"/>
</dbReference>
<keyword evidence="1" id="KW-0472">Membrane</keyword>
<name>A0ABX1WY01_9BACT</name>
<keyword evidence="1" id="KW-1133">Transmembrane helix</keyword>
<dbReference type="EMBL" id="RZNH01000025">
    <property type="protein sequence ID" value="NOU60954.1"/>
    <property type="molecule type" value="Genomic_DNA"/>
</dbReference>
<comment type="caution">
    <text evidence="2">The sequence shown here is derived from an EMBL/GenBank/DDBJ whole genome shotgun (WGS) entry which is preliminary data.</text>
</comment>
<keyword evidence="1" id="KW-0812">Transmembrane</keyword>
<organism evidence="2 3">
    <name type="scientific">Marinifilum caeruleilacunae</name>
    <dbReference type="NCBI Taxonomy" id="2499076"/>
    <lineage>
        <taxon>Bacteria</taxon>
        <taxon>Pseudomonadati</taxon>
        <taxon>Bacteroidota</taxon>
        <taxon>Bacteroidia</taxon>
        <taxon>Marinilabiliales</taxon>
        <taxon>Marinifilaceae</taxon>
    </lineage>
</organism>
<accession>A0ABX1WY01</accession>